<accession>A0ABD1Z451</accession>
<sequence>MECSKLQFLDFGELCVFSMRSTHSAARAKKLKVMATPSIEVQEPQSGRQRKGKSSIGAAGGSSHHRMNRDEYELIIRYLEDPIQLAEILGSSKKTKIGVQNPSKLTAFGMMVVHLMSKGFPSCNGSNMQKKFNRYLASFRKAKEWSKSIDVGLTEEELERGMTIKGKLNKKCPFYFRMHALFGHRANIEPPVLADGGLPDNEGDEEDVQNSADDGPFHSDVIPSINAKTTSLVDLSEEEYEDDLIADRDGDEVEIHLPAEDDIHMDAGMQPFVNPQISKMKEPITASQPYVVIGKVASGRMRSSLQHPEDDSNNRTGRNEGKGPSGHKSNLIHVYEESVREKTQYRKATLDVRESFREAMLTEKRMATA</sequence>
<reference evidence="2 3" key="1">
    <citation type="submission" date="2024-09" db="EMBL/GenBank/DDBJ databases">
        <title>Chromosome-scale assembly of Riccia fluitans.</title>
        <authorList>
            <person name="Paukszto L."/>
            <person name="Sawicki J."/>
            <person name="Karawczyk K."/>
            <person name="Piernik-Szablinska J."/>
            <person name="Szczecinska M."/>
            <person name="Mazdziarz M."/>
        </authorList>
    </citation>
    <scope>NUCLEOTIDE SEQUENCE [LARGE SCALE GENOMIC DNA]</scope>
    <source>
        <strain evidence="2">Rf_01</strain>
        <tissue evidence="2">Aerial parts of the thallus</tissue>
    </source>
</reference>
<evidence type="ECO:0000313" key="3">
    <source>
        <dbReference type="Proteomes" id="UP001605036"/>
    </source>
</evidence>
<feature type="compositionally biased region" description="Basic and acidic residues" evidence="1">
    <location>
        <begin position="307"/>
        <end position="321"/>
    </location>
</feature>
<gene>
    <name evidence="2" type="ORF">R1flu_009099</name>
</gene>
<keyword evidence="3" id="KW-1185">Reference proteome</keyword>
<proteinExistence type="predicted"/>
<dbReference type="EMBL" id="JBHFFA010000002">
    <property type="protein sequence ID" value="KAL2641512.1"/>
    <property type="molecule type" value="Genomic_DNA"/>
</dbReference>
<comment type="caution">
    <text evidence="2">The sequence shown here is derived from an EMBL/GenBank/DDBJ whole genome shotgun (WGS) entry which is preliminary data.</text>
</comment>
<evidence type="ECO:0000256" key="1">
    <source>
        <dbReference type="SAM" id="MobiDB-lite"/>
    </source>
</evidence>
<protein>
    <submittedName>
        <fullName evidence="2">Uncharacterized protein</fullName>
    </submittedName>
</protein>
<dbReference type="Proteomes" id="UP001605036">
    <property type="component" value="Unassembled WGS sequence"/>
</dbReference>
<feature type="region of interest" description="Disordered" evidence="1">
    <location>
        <begin position="193"/>
        <end position="221"/>
    </location>
</feature>
<name>A0ABD1Z451_9MARC</name>
<dbReference type="AlphaFoldDB" id="A0ABD1Z451"/>
<feature type="region of interest" description="Disordered" evidence="1">
    <location>
        <begin position="37"/>
        <end position="65"/>
    </location>
</feature>
<evidence type="ECO:0000313" key="2">
    <source>
        <dbReference type="EMBL" id="KAL2641512.1"/>
    </source>
</evidence>
<organism evidence="2 3">
    <name type="scientific">Riccia fluitans</name>
    <dbReference type="NCBI Taxonomy" id="41844"/>
    <lineage>
        <taxon>Eukaryota</taxon>
        <taxon>Viridiplantae</taxon>
        <taxon>Streptophyta</taxon>
        <taxon>Embryophyta</taxon>
        <taxon>Marchantiophyta</taxon>
        <taxon>Marchantiopsida</taxon>
        <taxon>Marchantiidae</taxon>
        <taxon>Marchantiales</taxon>
        <taxon>Ricciaceae</taxon>
        <taxon>Riccia</taxon>
    </lineage>
</organism>
<feature type="region of interest" description="Disordered" evidence="1">
    <location>
        <begin position="301"/>
        <end position="332"/>
    </location>
</feature>